<keyword evidence="2" id="KW-1185">Reference proteome</keyword>
<dbReference type="EMBL" id="CAVLGL010000057">
    <property type="protein sequence ID" value="CAK1583523.1"/>
    <property type="molecule type" value="Genomic_DNA"/>
</dbReference>
<reference evidence="1 2" key="1">
    <citation type="submission" date="2023-11" db="EMBL/GenBank/DDBJ databases">
        <authorList>
            <person name="Hedman E."/>
            <person name="Englund M."/>
            <person name="Stromberg M."/>
            <person name="Nyberg Akerstrom W."/>
            <person name="Nylinder S."/>
            <person name="Jareborg N."/>
            <person name="Kallberg Y."/>
            <person name="Kronander E."/>
        </authorList>
    </citation>
    <scope>NUCLEOTIDE SEQUENCE [LARGE SCALE GENOMIC DNA]</scope>
</reference>
<dbReference type="AlphaFoldDB" id="A0AAV1KKC8"/>
<gene>
    <name evidence="1" type="ORF">PARMNEM_LOCUS4912</name>
</gene>
<proteinExistence type="predicted"/>
<evidence type="ECO:0000313" key="1">
    <source>
        <dbReference type="EMBL" id="CAK1583523.1"/>
    </source>
</evidence>
<dbReference type="Proteomes" id="UP001314205">
    <property type="component" value="Unassembled WGS sequence"/>
</dbReference>
<protein>
    <submittedName>
        <fullName evidence="1">Uncharacterized protein</fullName>
    </submittedName>
</protein>
<evidence type="ECO:0000313" key="2">
    <source>
        <dbReference type="Proteomes" id="UP001314205"/>
    </source>
</evidence>
<organism evidence="1 2">
    <name type="scientific">Parnassius mnemosyne</name>
    <name type="common">clouded apollo</name>
    <dbReference type="NCBI Taxonomy" id="213953"/>
    <lineage>
        <taxon>Eukaryota</taxon>
        <taxon>Metazoa</taxon>
        <taxon>Ecdysozoa</taxon>
        <taxon>Arthropoda</taxon>
        <taxon>Hexapoda</taxon>
        <taxon>Insecta</taxon>
        <taxon>Pterygota</taxon>
        <taxon>Neoptera</taxon>
        <taxon>Endopterygota</taxon>
        <taxon>Lepidoptera</taxon>
        <taxon>Glossata</taxon>
        <taxon>Ditrysia</taxon>
        <taxon>Papilionoidea</taxon>
        <taxon>Papilionidae</taxon>
        <taxon>Parnassiinae</taxon>
        <taxon>Parnassini</taxon>
        <taxon>Parnassius</taxon>
        <taxon>Driopa</taxon>
    </lineage>
</organism>
<name>A0AAV1KKC8_9NEOP</name>
<accession>A0AAV1KKC8</accession>
<sequence length="71" mass="7886">MVTVEGGGVLKIKRSLKSVKITSPSFKSIIVEGNDENGLRFSTHTIRNIATISCYFTLVFYESVDPYVLQS</sequence>
<comment type="caution">
    <text evidence="1">The sequence shown here is derived from an EMBL/GenBank/DDBJ whole genome shotgun (WGS) entry which is preliminary data.</text>
</comment>